<keyword evidence="1" id="KW-0812">Transmembrane</keyword>
<feature type="domain" description="DUF1206" evidence="2">
    <location>
        <begin position="141"/>
        <end position="207"/>
    </location>
</feature>
<dbReference type="OrthoDB" id="1490880at2"/>
<dbReference type="EMBL" id="FNUG01000009">
    <property type="protein sequence ID" value="SEF09072.1"/>
    <property type="molecule type" value="Genomic_DNA"/>
</dbReference>
<feature type="transmembrane region" description="Helical" evidence="1">
    <location>
        <begin position="47"/>
        <end position="72"/>
    </location>
</feature>
<dbReference type="AlphaFoldDB" id="A0A1H5P505"/>
<dbReference type="InterPro" id="IPR009597">
    <property type="entry name" value="DUF1206"/>
</dbReference>
<dbReference type="STRING" id="390640.SAMN04488034_10928"/>
<feature type="transmembrane region" description="Helical" evidence="1">
    <location>
        <begin position="224"/>
        <end position="249"/>
    </location>
</feature>
<evidence type="ECO:0000256" key="1">
    <source>
        <dbReference type="SAM" id="Phobius"/>
    </source>
</evidence>
<feature type="transmembrane region" description="Helical" evidence="1">
    <location>
        <begin position="135"/>
        <end position="161"/>
    </location>
</feature>
<feature type="domain" description="DUF1206" evidence="2">
    <location>
        <begin position="51"/>
        <end position="118"/>
    </location>
</feature>
<keyword evidence="1" id="KW-1133">Transmembrane helix</keyword>
<feature type="transmembrane region" description="Helical" evidence="1">
    <location>
        <begin position="277"/>
        <end position="300"/>
    </location>
</feature>
<evidence type="ECO:0000313" key="4">
    <source>
        <dbReference type="Proteomes" id="UP000199448"/>
    </source>
</evidence>
<dbReference type="Proteomes" id="UP000199448">
    <property type="component" value="Unassembled WGS sequence"/>
</dbReference>
<feature type="domain" description="DUF1206" evidence="2">
    <location>
        <begin position="233"/>
        <end position="299"/>
    </location>
</feature>
<gene>
    <name evidence="3" type="ORF">SAMN04488034_10928</name>
</gene>
<evidence type="ECO:0000313" key="3">
    <source>
        <dbReference type="EMBL" id="SEF09072.1"/>
    </source>
</evidence>
<organism evidence="3 4">
    <name type="scientific">Salinimicrobium catena</name>
    <dbReference type="NCBI Taxonomy" id="390640"/>
    <lineage>
        <taxon>Bacteria</taxon>
        <taxon>Pseudomonadati</taxon>
        <taxon>Bacteroidota</taxon>
        <taxon>Flavobacteriia</taxon>
        <taxon>Flavobacteriales</taxon>
        <taxon>Flavobacteriaceae</taxon>
        <taxon>Salinimicrobium</taxon>
    </lineage>
</organism>
<reference evidence="3 4" key="1">
    <citation type="submission" date="2016-10" db="EMBL/GenBank/DDBJ databases">
        <authorList>
            <person name="de Groot N.N."/>
        </authorList>
    </citation>
    <scope>NUCLEOTIDE SEQUENCE [LARGE SCALE GENOMIC DNA]</scope>
    <source>
        <strain evidence="3 4">DSM 23553</strain>
    </source>
</reference>
<keyword evidence="1" id="KW-0472">Membrane</keyword>
<protein>
    <recommendedName>
        <fullName evidence="2">DUF1206 domain-containing protein</fullName>
    </recommendedName>
</protein>
<name>A0A1H5P505_9FLAO</name>
<proteinExistence type="predicted"/>
<accession>A0A1H5P505</accession>
<keyword evidence="4" id="KW-1185">Reference proteome</keyword>
<evidence type="ECO:0000259" key="2">
    <source>
        <dbReference type="Pfam" id="PF06724"/>
    </source>
</evidence>
<feature type="transmembrane region" description="Helical" evidence="1">
    <location>
        <begin position="96"/>
        <end position="114"/>
    </location>
</feature>
<sequence>MLKFSLICKTNHEQTLPGSSAVKRKNLYFQEKSLFRVKKAKKKYLKYFPILGCISTGFIYTAIGIIAILSLLRLKDGGASKNSLLAYVNDLPGGEIVIWSILLGMLCYIVWRLYESFRDPYKYGNGWKGLARRTGIGLSSLADAFIAYSALVVLIGSASYSEDGSPEQKREMTANMLDYDWGKWLVVSLGVLIALIAAVQLFYGITRGYRERLDIVQFNGKKKAAIFFLGFTGYVARGIILGIIGFFFMKSGILNDSEYVVNTDKAFNFIGDHIGKIPFAIVAVGIICYGLFMFALGITYDLDNDPSDPNFHPQKG</sequence>
<feature type="transmembrane region" description="Helical" evidence="1">
    <location>
        <begin position="181"/>
        <end position="203"/>
    </location>
</feature>
<dbReference type="Pfam" id="PF06724">
    <property type="entry name" value="DUF1206"/>
    <property type="match status" value="3"/>
</dbReference>